<keyword evidence="7 12" id="KW-0812">Transmembrane</keyword>
<dbReference type="STRING" id="503106.A0A218YYT0"/>
<evidence type="ECO:0000256" key="5">
    <source>
        <dbReference type="ARBA" id="ARBA00022676"/>
    </source>
</evidence>
<evidence type="ECO:0000256" key="2">
    <source>
        <dbReference type="ARBA" id="ARBA00004922"/>
    </source>
</evidence>
<keyword evidence="8" id="KW-0547">Nucleotide-binding</keyword>
<evidence type="ECO:0000256" key="11">
    <source>
        <dbReference type="ARBA" id="ARBA00023136"/>
    </source>
</evidence>
<sequence>MSGRLSRSIWVSVFVLGSLFVFGYLLYQPRNGRALPIKIILDGYGNPNSTAIIPPEERIVVSVKTGASEAAERLPTQRQTCLRDVKHVLFFSDLEQDLGEYHVFDALDTVAKSVTNNNPDFEFYFKQQELWKSTRNLTSLQGAKHPDSPSELAAWTLDKYKNVHMLEKTWALKPDMDWYIFIDADTYLVWPNVRKWLSTLNPNNKYYFGSAVVASGMTFAHGGSGIFLSRASMYELVVKNKGTAAHWDPKTHKKCCGDLILGMALEDCGVILQDVWPLVSGEAPSTMPFGPGTPEYRCRPALSMHHVSPDEMRNFSAYEDRRINKSVGRVVQNKDDKPSNHLVQDILTHTELFKTFVTPSMVSERENWDNLAAEKGEFGKTGGVTSEAASFEDCAHACEVDEKCFQYSHHGRTCNVGMSVRLGYKKEADQEGVWRSGWNLTRLTDWASKRPVCEHLTFPKQDA</sequence>
<evidence type="ECO:0000256" key="8">
    <source>
        <dbReference type="ARBA" id="ARBA00022741"/>
    </source>
</evidence>
<keyword evidence="10 12" id="KW-1133">Transmembrane helix</keyword>
<dbReference type="Proteomes" id="UP000242519">
    <property type="component" value="Unassembled WGS sequence"/>
</dbReference>
<dbReference type="EMBL" id="MZNU01000307">
    <property type="protein sequence ID" value="OWP00808.1"/>
    <property type="molecule type" value="Genomic_DNA"/>
</dbReference>
<dbReference type="GO" id="GO:0016263">
    <property type="term" value="F:glycoprotein-N-acetylgalactosamine 3-beta-galactosyltransferase activity"/>
    <property type="evidence" value="ECO:0007669"/>
    <property type="project" value="UniProtKB-EC"/>
</dbReference>
<dbReference type="InterPro" id="IPR026050">
    <property type="entry name" value="C1GALT1/C1GALT1_chp1"/>
</dbReference>
<name>A0A218YYT0_9HELO</name>
<evidence type="ECO:0000256" key="9">
    <source>
        <dbReference type="ARBA" id="ARBA00022968"/>
    </source>
</evidence>
<evidence type="ECO:0000313" key="14">
    <source>
        <dbReference type="EMBL" id="OWP00808.1"/>
    </source>
</evidence>
<evidence type="ECO:0000259" key="13">
    <source>
        <dbReference type="Pfam" id="PF02434"/>
    </source>
</evidence>
<keyword evidence="5" id="KW-0328">Glycosyltransferase</keyword>
<dbReference type="InterPro" id="IPR003378">
    <property type="entry name" value="Fringe-like_glycosylTrfase"/>
</dbReference>
<evidence type="ECO:0000256" key="4">
    <source>
        <dbReference type="ARBA" id="ARBA00012557"/>
    </source>
</evidence>
<organism evidence="14 15">
    <name type="scientific">Diplocarpon coronariae</name>
    <dbReference type="NCBI Taxonomy" id="2795749"/>
    <lineage>
        <taxon>Eukaryota</taxon>
        <taxon>Fungi</taxon>
        <taxon>Dikarya</taxon>
        <taxon>Ascomycota</taxon>
        <taxon>Pezizomycotina</taxon>
        <taxon>Leotiomycetes</taxon>
        <taxon>Helotiales</taxon>
        <taxon>Drepanopezizaceae</taxon>
        <taxon>Diplocarpon</taxon>
    </lineage>
</organism>
<dbReference type="PANTHER" id="PTHR23033">
    <property type="entry name" value="BETA1,3-GALACTOSYLTRANSFERASE"/>
    <property type="match status" value="1"/>
</dbReference>
<comment type="caution">
    <text evidence="14">The sequence shown here is derived from an EMBL/GenBank/DDBJ whole genome shotgun (WGS) entry which is preliminary data.</text>
</comment>
<feature type="transmembrane region" description="Helical" evidence="12">
    <location>
        <begin position="9"/>
        <end position="27"/>
    </location>
</feature>
<reference evidence="14 15" key="1">
    <citation type="submission" date="2017-04" db="EMBL/GenBank/DDBJ databases">
        <title>Draft genome sequence of Marssonina coronaria NL1: causal agent of apple blotch.</title>
        <authorList>
            <person name="Cheng Q."/>
        </authorList>
    </citation>
    <scope>NUCLEOTIDE SEQUENCE [LARGE SCALE GENOMIC DNA]</scope>
    <source>
        <strain evidence="14 15">NL1</strain>
    </source>
</reference>
<dbReference type="Gene3D" id="3.90.550.50">
    <property type="match status" value="1"/>
</dbReference>
<evidence type="ECO:0000256" key="3">
    <source>
        <dbReference type="ARBA" id="ARBA00006462"/>
    </source>
</evidence>
<dbReference type="InParanoid" id="A0A218YYT0"/>
<dbReference type="GO" id="GO:0000166">
    <property type="term" value="F:nucleotide binding"/>
    <property type="evidence" value="ECO:0007669"/>
    <property type="project" value="UniProtKB-KW"/>
</dbReference>
<evidence type="ECO:0000256" key="6">
    <source>
        <dbReference type="ARBA" id="ARBA00022679"/>
    </source>
</evidence>
<dbReference type="EC" id="2.4.1.122" evidence="4"/>
<dbReference type="PANTHER" id="PTHR23033:SF40">
    <property type="entry name" value="APPLE DOMAIN-CONTAINING PROTEIN"/>
    <property type="match status" value="1"/>
</dbReference>
<keyword evidence="6" id="KW-0808">Transferase</keyword>
<proteinExistence type="inferred from homology"/>
<evidence type="ECO:0000256" key="1">
    <source>
        <dbReference type="ARBA" id="ARBA00004606"/>
    </source>
</evidence>
<accession>A0A218YYT0</accession>
<protein>
    <recommendedName>
        <fullName evidence="4">N-acetylgalactosaminide beta-1,3-galactosyltransferase</fullName>
        <ecNumber evidence="4">2.4.1.122</ecNumber>
    </recommendedName>
</protein>
<keyword evidence="15" id="KW-1185">Reference proteome</keyword>
<dbReference type="SUPFAM" id="SSF57414">
    <property type="entry name" value="Hairpin loop containing domain-like"/>
    <property type="match status" value="1"/>
</dbReference>
<comment type="similarity">
    <text evidence="3">Belongs to the glycosyltransferase 31 family. Beta3-Gal-T subfamily.</text>
</comment>
<evidence type="ECO:0000256" key="7">
    <source>
        <dbReference type="ARBA" id="ARBA00022692"/>
    </source>
</evidence>
<dbReference type="AlphaFoldDB" id="A0A218YYT0"/>
<evidence type="ECO:0000256" key="12">
    <source>
        <dbReference type="SAM" id="Phobius"/>
    </source>
</evidence>
<evidence type="ECO:0000313" key="15">
    <source>
        <dbReference type="Proteomes" id="UP000242519"/>
    </source>
</evidence>
<dbReference type="GO" id="GO:0016020">
    <property type="term" value="C:membrane"/>
    <property type="evidence" value="ECO:0007669"/>
    <property type="project" value="UniProtKB-SubCell"/>
</dbReference>
<evidence type="ECO:0000256" key="10">
    <source>
        <dbReference type="ARBA" id="ARBA00022989"/>
    </source>
</evidence>
<gene>
    <name evidence="14" type="ORF">B2J93_6358</name>
</gene>
<comment type="subcellular location">
    <subcellularLocation>
        <location evidence="1">Membrane</location>
        <topology evidence="1">Single-pass type II membrane protein</topology>
    </subcellularLocation>
</comment>
<comment type="pathway">
    <text evidence="2">Protein modification; protein glycosylation.</text>
</comment>
<feature type="domain" description="Fringe-like glycosyltransferase" evidence="13">
    <location>
        <begin position="168"/>
        <end position="267"/>
    </location>
</feature>
<keyword evidence="9" id="KW-0735">Signal-anchor</keyword>
<dbReference type="OrthoDB" id="414175at2759"/>
<dbReference type="Pfam" id="PF02434">
    <property type="entry name" value="Fringe"/>
    <property type="match status" value="1"/>
</dbReference>
<keyword evidence="11 12" id="KW-0472">Membrane</keyword>